<dbReference type="GO" id="GO:0030983">
    <property type="term" value="F:mismatched DNA binding"/>
    <property type="evidence" value="ECO:0007669"/>
    <property type="project" value="InterPro"/>
</dbReference>
<dbReference type="Gene3D" id="1.10.1420.10">
    <property type="match status" value="2"/>
</dbReference>
<dbReference type="GO" id="GO:0005829">
    <property type="term" value="C:cytosol"/>
    <property type="evidence" value="ECO:0007669"/>
    <property type="project" value="TreeGrafter"/>
</dbReference>
<reference evidence="2" key="1">
    <citation type="submission" date="2018-06" db="EMBL/GenBank/DDBJ databases">
        <authorList>
            <consortium name="Pathogen Informatics"/>
            <person name="Doyle S."/>
        </authorList>
    </citation>
    <scope>NUCLEOTIDE SEQUENCE [LARGE SCALE GENOMIC DNA]</scope>
    <source>
        <strain evidence="2">NCTC11421</strain>
    </source>
</reference>
<sequence length="317" mass="35289">MWLHHPLRNRAHIRARQEAVTALESQYEPLQCHLKSIADIERIAARIAVGNARPRDLASLRDSLFELAQIDLSATGSSLLETLKAVFPETLPVAETLKAAVMPEPSVWLKDGNVINHGFHPELDELRRIQNHGDEFLLDLEAKERERTGLSTLKVEFNRVHGFYIELSKTQAEQAPADYQRRQTLKNAERFITPELKAFEDKVLTAQDQALALEKQLFDGVLKNLRTALPQLQKAAKAAAALDVLSTFSALAKERNFVRPEFADYPVVHIETAAIPLSNSRYATSQPTTPTSTTNTASCCSPAPIWAANPPICAKSR</sequence>
<organism evidence="2">
    <name type="scientific">Neisseria gonorrhoeae</name>
    <dbReference type="NCBI Taxonomy" id="485"/>
    <lineage>
        <taxon>Bacteria</taxon>
        <taxon>Pseudomonadati</taxon>
        <taxon>Pseudomonadota</taxon>
        <taxon>Betaproteobacteria</taxon>
        <taxon>Neisseriales</taxon>
        <taxon>Neisseriaceae</taxon>
        <taxon>Neisseria</taxon>
    </lineage>
</organism>
<proteinExistence type="predicted"/>
<dbReference type="InterPro" id="IPR007696">
    <property type="entry name" value="DNA_mismatch_repair_MutS_core"/>
</dbReference>
<dbReference type="GO" id="GO:0006298">
    <property type="term" value="P:mismatch repair"/>
    <property type="evidence" value="ECO:0007669"/>
    <property type="project" value="InterPro"/>
</dbReference>
<dbReference type="FunFam" id="1.10.1420.10:FF:000018">
    <property type="entry name" value="DNA mismatch repair protein MutS"/>
    <property type="match status" value="1"/>
</dbReference>
<evidence type="ECO:0000313" key="2">
    <source>
        <dbReference type="EMBL" id="SUA25348.1"/>
    </source>
</evidence>
<dbReference type="PANTHER" id="PTHR11361">
    <property type="entry name" value="DNA MISMATCH REPAIR PROTEIN MUTS FAMILY MEMBER"/>
    <property type="match status" value="1"/>
</dbReference>
<dbReference type="InterPro" id="IPR036187">
    <property type="entry name" value="DNA_mismatch_repair_MutS_sf"/>
</dbReference>
<dbReference type="InterPro" id="IPR045076">
    <property type="entry name" value="MutS"/>
</dbReference>
<dbReference type="AlphaFoldDB" id="A0A378W307"/>
<protein>
    <submittedName>
        <fullName evidence="2">DNA mismatch repair protein MutS</fullName>
    </submittedName>
</protein>
<dbReference type="GO" id="GO:0140664">
    <property type="term" value="F:ATP-dependent DNA damage sensor activity"/>
    <property type="evidence" value="ECO:0007669"/>
    <property type="project" value="InterPro"/>
</dbReference>
<dbReference type="SMART" id="SM00533">
    <property type="entry name" value="MUTSd"/>
    <property type="match status" value="1"/>
</dbReference>
<dbReference type="SUPFAM" id="SSF48334">
    <property type="entry name" value="DNA repair protein MutS, domain III"/>
    <property type="match status" value="1"/>
</dbReference>
<dbReference type="Pfam" id="PF05190">
    <property type="entry name" value="MutS_IV"/>
    <property type="match status" value="1"/>
</dbReference>
<feature type="domain" description="DNA mismatch repair protein MutS core" evidence="1">
    <location>
        <begin position="1"/>
        <end position="281"/>
    </location>
</feature>
<dbReference type="InterPro" id="IPR007861">
    <property type="entry name" value="DNA_mismatch_repair_MutS_clamp"/>
</dbReference>
<gene>
    <name evidence="2" type="primary">mutS_3</name>
    <name evidence="2" type="ORF">NCTC11421_03366</name>
</gene>
<dbReference type="PANTHER" id="PTHR11361:SF34">
    <property type="entry name" value="DNA MISMATCH REPAIR PROTEIN MSH1, MITOCHONDRIAL"/>
    <property type="match status" value="1"/>
</dbReference>
<dbReference type="EMBL" id="UGRI01000001">
    <property type="protein sequence ID" value="SUA25348.1"/>
    <property type="molecule type" value="Genomic_DNA"/>
</dbReference>
<dbReference type="GO" id="GO:0005524">
    <property type="term" value="F:ATP binding"/>
    <property type="evidence" value="ECO:0007669"/>
    <property type="project" value="InterPro"/>
</dbReference>
<evidence type="ECO:0000259" key="1">
    <source>
        <dbReference type="SMART" id="SM00533"/>
    </source>
</evidence>
<accession>A0A378W307</accession>
<name>A0A378W307_NEIGO</name>
<dbReference type="Pfam" id="PF05192">
    <property type="entry name" value="MutS_III"/>
    <property type="match status" value="1"/>
</dbReference>